<protein>
    <submittedName>
        <fullName evidence="4">16S rRNA (Guanine(966)-N(2))-methyltransferase ## SSU rRNA m(2)G966</fullName>
        <ecNumber evidence="4">2.1.1.171</ecNumber>
    </submittedName>
</protein>
<organism evidence="4">
    <name type="scientific">hydrothermal vent metagenome</name>
    <dbReference type="NCBI Taxonomy" id="652676"/>
    <lineage>
        <taxon>unclassified sequences</taxon>
        <taxon>metagenomes</taxon>
        <taxon>ecological metagenomes</taxon>
    </lineage>
</organism>
<reference evidence="4" key="1">
    <citation type="submission" date="2016-10" db="EMBL/GenBank/DDBJ databases">
        <authorList>
            <person name="de Groot N.N."/>
        </authorList>
    </citation>
    <scope>NUCLEOTIDE SEQUENCE</scope>
</reference>
<accession>A0A1W1E1Z8</accession>
<dbReference type="EMBL" id="FPHZ01000074">
    <property type="protein sequence ID" value="SFV87746.1"/>
    <property type="molecule type" value="Genomic_DNA"/>
</dbReference>
<evidence type="ECO:0000313" key="3">
    <source>
        <dbReference type="EMBL" id="SFV84908.1"/>
    </source>
</evidence>
<keyword evidence="1 4" id="KW-0489">Methyltransferase</keyword>
<dbReference type="AlphaFoldDB" id="A0A1W1E1Z8"/>
<dbReference type="GO" id="GO:0003676">
    <property type="term" value="F:nucleic acid binding"/>
    <property type="evidence" value="ECO:0007669"/>
    <property type="project" value="InterPro"/>
</dbReference>
<dbReference type="SUPFAM" id="SSF53335">
    <property type="entry name" value="S-adenosyl-L-methionine-dependent methyltransferases"/>
    <property type="match status" value="1"/>
</dbReference>
<evidence type="ECO:0000313" key="4">
    <source>
        <dbReference type="EMBL" id="SFV87746.1"/>
    </source>
</evidence>
<dbReference type="InterPro" id="IPR004398">
    <property type="entry name" value="RNA_MeTrfase_RsmD"/>
</dbReference>
<dbReference type="GO" id="GO:0052913">
    <property type="term" value="F:16S rRNA (guanine(966)-N(2))-methyltransferase activity"/>
    <property type="evidence" value="ECO:0007669"/>
    <property type="project" value="UniProtKB-EC"/>
</dbReference>
<dbReference type="EC" id="2.1.1.171" evidence="4"/>
<dbReference type="PANTHER" id="PTHR43542">
    <property type="entry name" value="METHYLTRANSFERASE"/>
    <property type="match status" value="1"/>
</dbReference>
<dbReference type="InterPro" id="IPR002052">
    <property type="entry name" value="DNA_methylase_N6_adenine_CS"/>
</dbReference>
<dbReference type="PANTHER" id="PTHR43542:SF1">
    <property type="entry name" value="METHYLTRANSFERASE"/>
    <property type="match status" value="1"/>
</dbReference>
<proteinExistence type="predicted"/>
<dbReference type="Pfam" id="PF03602">
    <property type="entry name" value="Cons_hypoth95"/>
    <property type="match status" value="1"/>
</dbReference>
<dbReference type="CDD" id="cd02440">
    <property type="entry name" value="AdoMet_MTases"/>
    <property type="match status" value="1"/>
</dbReference>
<dbReference type="PIRSF" id="PIRSF004553">
    <property type="entry name" value="CHP00095"/>
    <property type="match status" value="1"/>
</dbReference>
<sequence length="183" mass="20889">MNNTFQVIGGKHRGRKFKFPDVDGLRPSPNKVRETLFNWLQFEMGGKTFLDLFAGSGALSFEALSRGAKSVTGVEKNAKAFGFLQDNQQVLKVDNLMIFNQDAFDFLREEGTPFDFILLDPPFYKNYLEKVLALIIENGFIDNGSKIYIESEFEVTDDFLNHKFIINKQKKSGAVHYCLLENL</sequence>
<evidence type="ECO:0000256" key="1">
    <source>
        <dbReference type="ARBA" id="ARBA00022603"/>
    </source>
</evidence>
<evidence type="ECO:0000256" key="2">
    <source>
        <dbReference type="ARBA" id="ARBA00022679"/>
    </source>
</evidence>
<dbReference type="NCBIfam" id="TIGR00095">
    <property type="entry name" value="16S rRNA (guanine(966)-N(2))-methyltransferase RsmD"/>
    <property type="match status" value="1"/>
</dbReference>
<dbReference type="EMBL" id="FPHY01000001">
    <property type="protein sequence ID" value="SFV84908.1"/>
    <property type="molecule type" value="Genomic_DNA"/>
</dbReference>
<dbReference type="InterPro" id="IPR029063">
    <property type="entry name" value="SAM-dependent_MTases_sf"/>
</dbReference>
<keyword evidence="2 4" id="KW-0808">Transferase</keyword>
<gene>
    <name evidence="3" type="ORF">MNB_SUP05-SYMBIONT-4-835</name>
    <name evidence="4" type="ORF">MNB_SUP05-SYMBIONT-5-54</name>
</gene>
<name>A0A1W1E1Z8_9ZZZZ</name>
<dbReference type="PROSITE" id="PS00092">
    <property type="entry name" value="N6_MTASE"/>
    <property type="match status" value="1"/>
</dbReference>
<dbReference type="Gene3D" id="3.40.50.150">
    <property type="entry name" value="Vaccinia Virus protein VP39"/>
    <property type="match status" value="1"/>
</dbReference>